<evidence type="ECO:0000256" key="3">
    <source>
        <dbReference type="ARBA" id="ARBA00012485"/>
    </source>
</evidence>
<name>A0A5J4TU03_9EUKA</name>
<gene>
    <name evidence="8" type="ORF">EZS28_042748</name>
</gene>
<organism evidence="8 9">
    <name type="scientific">Streblomastix strix</name>
    <dbReference type="NCBI Taxonomy" id="222440"/>
    <lineage>
        <taxon>Eukaryota</taxon>
        <taxon>Metamonada</taxon>
        <taxon>Preaxostyla</taxon>
        <taxon>Oxymonadida</taxon>
        <taxon>Streblomastigidae</taxon>
        <taxon>Streblomastix</taxon>
    </lineage>
</organism>
<comment type="pathway">
    <text evidence="2">Protein modification; protein ubiquitination.</text>
</comment>
<dbReference type="InterPro" id="IPR000569">
    <property type="entry name" value="HECT_dom"/>
</dbReference>
<dbReference type="AlphaFoldDB" id="A0A5J4TU03"/>
<comment type="catalytic activity">
    <reaction evidence="1">
        <text>S-ubiquitinyl-[E2 ubiquitin-conjugating enzyme]-L-cysteine + [acceptor protein]-L-lysine = [E2 ubiquitin-conjugating enzyme]-L-cysteine + N(6)-ubiquitinyl-[acceptor protein]-L-lysine.</text>
        <dbReference type="EC" id="2.3.2.26"/>
    </reaction>
</comment>
<evidence type="ECO:0000313" key="8">
    <source>
        <dbReference type="EMBL" id="KAA6361724.1"/>
    </source>
</evidence>
<evidence type="ECO:0000259" key="7">
    <source>
        <dbReference type="PROSITE" id="PS50237"/>
    </source>
</evidence>
<feature type="domain" description="HECT" evidence="7">
    <location>
        <begin position="1"/>
        <end position="175"/>
    </location>
</feature>
<evidence type="ECO:0000313" key="9">
    <source>
        <dbReference type="Proteomes" id="UP000324800"/>
    </source>
</evidence>
<keyword evidence="5 6" id="KW-0833">Ubl conjugation pathway</keyword>
<reference evidence="8 9" key="1">
    <citation type="submission" date="2019-03" db="EMBL/GenBank/DDBJ databases">
        <title>Single cell metagenomics reveals metabolic interactions within the superorganism composed of flagellate Streblomastix strix and complex community of Bacteroidetes bacteria on its surface.</title>
        <authorList>
            <person name="Treitli S.C."/>
            <person name="Kolisko M."/>
            <person name="Husnik F."/>
            <person name="Keeling P."/>
            <person name="Hampl V."/>
        </authorList>
    </citation>
    <scope>NUCLEOTIDE SEQUENCE [LARGE SCALE GENOMIC DNA]</scope>
    <source>
        <strain evidence="8">ST1C</strain>
    </source>
</reference>
<dbReference type="OrthoDB" id="423283at2759"/>
<feature type="active site" description="Glycyl thioester intermediate" evidence="6">
    <location>
        <position position="144"/>
    </location>
</feature>
<dbReference type="GO" id="GO:0016567">
    <property type="term" value="P:protein ubiquitination"/>
    <property type="evidence" value="ECO:0007669"/>
    <property type="project" value="TreeGrafter"/>
</dbReference>
<dbReference type="InterPro" id="IPR050409">
    <property type="entry name" value="E3_ubiq-protein_ligase"/>
</dbReference>
<dbReference type="GO" id="GO:0005737">
    <property type="term" value="C:cytoplasm"/>
    <property type="evidence" value="ECO:0007669"/>
    <property type="project" value="TreeGrafter"/>
</dbReference>
<sequence>PIVCWFWEIVRNDMNDEDRSRLLRFATGSSSPPSNGFSCLMGADGYFFLRQPDQQRGNGSSGGMERQGIYVNGALGVANGAHLFQDEDEFETRNNASGINLREATAQLEDAQGDNALTMQMKPFELRAAAKSLTAEHLPIAHTCFNIVDLPPYKSKNQLYRKLKVAIRANYFSIL</sequence>
<dbReference type="GO" id="GO:0006511">
    <property type="term" value="P:ubiquitin-dependent protein catabolic process"/>
    <property type="evidence" value="ECO:0007669"/>
    <property type="project" value="TreeGrafter"/>
</dbReference>
<dbReference type="Proteomes" id="UP000324800">
    <property type="component" value="Unassembled WGS sequence"/>
</dbReference>
<keyword evidence="4" id="KW-0808">Transferase</keyword>
<evidence type="ECO:0000256" key="6">
    <source>
        <dbReference type="PROSITE-ProRule" id="PRU00104"/>
    </source>
</evidence>
<protein>
    <recommendedName>
        <fullName evidence="3">HECT-type E3 ubiquitin transferase</fullName>
        <ecNumber evidence="3">2.3.2.26</ecNumber>
    </recommendedName>
</protein>
<dbReference type="EMBL" id="SNRW01025151">
    <property type="protein sequence ID" value="KAA6361724.1"/>
    <property type="molecule type" value="Genomic_DNA"/>
</dbReference>
<dbReference type="Pfam" id="PF00632">
    <property type="entry name" value="HECT"/>
    <property type="match status" value="1"/>
</dbReference>
<dbReference type="InterPro" id="IPR035983">
    <property type="entry name" value="Hect_E3_ubiquitin_ligase"/>
</dbReference>
<dbReference type="PANTHER" id="PTHR11254">
    <property type="entry name" value="HECT DOMAIN UBIQUITIN-PROTEIN LIGASE"/>
    <property type="match status" value="1"/>
</dbReference>
<proteinExistence type="predicted"/>
<dbReference type="EC" id="2.3.2.26" evidence="3"/>
<evidence type="ECO:0000256" key="5">
    <source>
        <dbReference type="ARBA" id="ARBA00022786"/>
    </source>
</evidence>
<dbReference type="Gene3D" id="3.30.2410.10">
    <property type="entry name" value="Hect, E3 ligase catalytic domain"/>
    <property type="match status" value="1"/>
</dbReference>
<evidence type="ECO:0000256" key="1">
    <source>
        <dbReference type="ARBA" id="ARBA00000885"/>
    </source>
</evidence>
<accession>A0A5J4TU03</accession>
<dbReference type="GO" id="GO:0061630">
    <property type="term" value="F:ubiquitin protein ligase activity"/>
    <property type="evidence" value="ECO:0007669"/>
    <property type="project" value="UniProtKB-EC"/>
</dbReference>
<dbReference type="SUPFAM" id="SSF56204">
    <property type="entry name" value="Hect, E3 ligase catalytic domain"/>
    <property type="match status" value="1"/>
</dbReference>
<dbReference type="PANTHER" id="PTHR11254:SF440">
    <property type="entry name" value="E3 UBIQUITIN-PROTEIN LIGASE NEDD-4"/>
    <property type="match status" value="1"/>
</dbReference>
<evidence type="ECO:0000256" key="4">
    <source>
        <dbReference type="ARBA" id="ARBA00022679"/>
    </source>
</evidence>
<comment type="caution">
    <text evidence="8">The sequence shown here is derived from an EMBL/GenBank/DDBJ whole genome shotgun (WGS) entry which is preliminary data.</text>
</comment>
<evidence type="ECO:0000256" key="2">
    <source>
        <dbReference type="ARBA" id="ARBA00004906"/>
    </source>
</evidence>
<dbReference type="PROSITE" id="PS50237">
    <property type="entry name" value="HECT"/>
    <property type="match status" value="1"/>
</dbReference>
<feature type="non-terminal residue" evidence="8">
    <location>
        <position position="1"/>
    </location>
</feature>